<reference evidence="1" key="2">
    <citation type="submission" date="2023-01" db="EMBL/GenBank/DDBJ databases">
        <authorList>
            <person name="Sun Q."/>
            <person name="Evtushenko L."/>
        </authorList>
    </citation>
    <scope>NUCLEOTIDE SEQUENCE</scope>
    <source>
        <strain evidence="1">VKM B-2789</strain>
    </source>
</reference>
<reference evidence="1" key="1">
    <citation type="journal article" date="2014" name="Int. J. Syst. Evol. Microbiol.">
        <title>Complete genome sequence of Corynebacterium casei LMG S-19264T (=DSM 44701T), isolated from a smear-ripened cheese.</title>
        <authorList>
            <consortium name="US DOE Joint Genome Institute (JGI-PGF)"/>
            <person name="Walter F."/>
            <person name="Albersmeier A."/>
            <person name="Kalinowski J."/>
            <person name="Ruckert C."/>
        </authorList>
    </citation>
    <scope>NUCLEOTIDE SEQUENCE</scope>
    <source>
        <strain evidence="1">VKM B-2789</strain>
    </source>
</reference>
<evidence type="ECO:0000313" key="2">
    <source>
        <dbReference type="Proteomes" id="UP001143330"/>
    </source>
</evidence>
<dbReference type="RefSeq" id="WP_213359583.1">
    <property type="nucleotide sequence ID" value="NZ_BSFM01000017.1"/>
</dbReference>
<dbReference type="AlphaFoldDB" id="A0A9W6NCM8"/>
<dbReference type="Proteomes" id="UP001143330">
    <property type="component" value="Unassembled WGS sequence"/>
</dbReference>
<proteinExistence type="predicted"/>
<accession>A0A9W6NCM8</accession>
<organism evidence="1 2">
    <name type="scientific">Ancylobacter defluvii</name>
    <dbReference type="NCBI Taxonomy" id="1282440"/>
    <lineage>
        <taxon>Bacteria</taxon>
        <taxon>Pseudomonadati</taxon>
        <taxon>Pseudomonadota</taxon>
        <taxon>Alphaproteobacteria</taxon>
        <taxon>Hyphomicrobiales</taxon>
        <taxon>Xanthobacteraceae</taxon>
        <taxon>Ancylobacter</taxon>
    </lineage>
</organism>
<gene>
    <name evidence="1" type="ORF">GCM10017653_38800</name>
</gene>
<comment type="caution">
    <text evidence="1">The sequence shown here is derived from an EMBL/GenBank/DDBJ whole genome shotgun (WGS) entry which is preliminary data.</text>
</comment>
<name>A0A9W6NCM8_9HYPH</name>
<dbReference type="EMBL" id="BSFM01000017">
    <property type="protein sequence ID" value="GLK85810.1"/>
    <property type="molecule type" value="Genomic_DNA"/>
</dbReference>
<evidence type="ECO:0000313" key="1">
    <source>
        <dbReference type="EMBL" id="GLK85810.1"/>
    </source>
</evidence>
<sequence>MSAAEVRVAGGIGLVGSLNKVLTASGFLPVNVEHMSRAKPAIRSHAWRPQ</sequence>
<keyword evidence="2" id="KW-1185">Reference proteome</keyword>
<protein>
    <submittedName>
        <fullName evidence="1">Uncharacterized protein</fullName>
    </submittedName>
</protein>